<dbReference type="InParanoid" id="D2VXP8"/>
<keyword evidence="4" id="KW-1185">Reference proteome</keyword>
<gene>
    <name evidence="3" type="ORF">NAEGRDRAFT_73825</name>
</gene>
<evidence type="ECO:0000256" key="1">
    <source>
        <dbReference type="ARBA" id="ARBA00023054"/>
    </source>
</evidence>
<dbReference type="Proteomes" id="UP000006671">
    <property type="component" value="Unassembled WGS sequence"/>
</dbReference>
<dbReference type="OrthoDB" id="1026733at2759"/>
<sequence length="396" mass="46626">MSFLYSIFSWLYNTFVSYLPFKFAANPSETVVREQIQQQAIAQNNQSLQDLIVDIISHLPSVEEILTQHNETVNEEHITTSIHELIPQLFDKSFKEAIDFCKNNDQILLVYLHSPGHDDSYDFIQNIFCKKEFIEFLNTNFVVFSSSIRSSEGYSISNQLQATSYPFLAVLLGNQVHWRMDGLTELKNLTEMSNGQTHVIDNLMTQLIEVHERLDSQLVIQRQEKLQREYERRAREEQDRAYEESLRIDREKEEKRLAVERERQAKVDAFMKKLRINESTRNDIRNEIVFYNNEAEYKNIKLKLPNGTEVQRKFSLDLSFGDLHRFIHAYPSTEWQPSRYSNVETDYELTLNSFPKRPIPFDDSQTLSSIEGRALFIFVREAEHDEDEQFAAEHSL</sequence>
<dbReference type="InterPro" id="IPR036249">
    <property type="entry name" value="Thioredoxin-like_sf"/>
</dbReference>
<feature type="domain" description="UBX" evidence="2">
    <location>
        <begin position="293"/>
        <end position="371"/>
    </location>
</feature>
<dbReference type="InterPro" id="IPR050730">
    <property type="entry name" value="UBX_domain-protein"/>
</dbReference>
<dbReference type="InterPro" id="IPR029071">
    <property type="entry name" value="Ubiquitin-like_domsf"/>
</dbReference>
<dbReference type="Gene3D" id="3.10.20.90">
    <property type="entry name" value="Phosphatidylinositol 3-kinase Catalytic Subunit, Chain A, domain 1"/>
    <property type="match status" value="1"/>
</dbReference>
<proteinExistence type="predicted"/>
<dbReference type="VEuPathDB" id="AmoebaDB:NAEGRDRAFT_73825"/>
<dbReference type="PANTHER" id="PTHR23322">
    <property type="entry name" value="FAS-ASSOCIATED PROTEIN"/>
    <property type="match status" value="1"/>
</dbReference>
<dbReference type="SMART" id="SM00594">
    <property type="entry name" value="UAS"/>
    <property type="match status" value="1"/>
</dbReference>
<dbReference type="PROSITE" id="PS50033">
    <property type="entry name" value="UBX"/>
    <property type="match status" value="1"/>
</dbReference>
<reference evidence="3 4" key="1">
    <citation type="journal article" date="2010" name="Cell">
        <title>The genome of Naegleria gruberi illuminates early eukaryotic versatility.</title>
        <authorList>
            <person name="Fritz-Laylin L.K."/>
            <person name="Prochnik S.E."/>
            <person name="Ginger M.L."/>
            <person name="Dacks J.B."/>
            <person name="Carpenter M.L."/>
            <person name="Field M.C."/>
            <person name="Kuo A."/>
            <person name="Paredez A."/>
            <person name="Chapman J."/>
            <person name="Pham J."/>
            <person name="Shu S."/>
            <person name="Neupane R."/>
            <person name="Cipriano M."/>
            <person name="Mancuso J."/>
            <person name="Tu H."/>
            <person name="Salamov A."/>
            <person name="Lindquist E."/>
            <person name="Shapiro H."/>
            <person name="Lucas S."/>
            <person name="Grigoriev I.V."/>
            <person name="Cande W.Z."/>
            <person name="Fulton C."/>
            <person name="Rokhsar D.S."/>
            <person name="Dawson S.C."/>
        </authorList>
    </citation>
    <scope>NUCLEOTIDE SEQUENCE [LARGE SCALE GENOMIC DNA]</scope>
    <source>
        <strain evidence="3 4">NEG-M</strain>
    </source>
</reference>
<dbReference type="GO" id="GO:0005783">
    <property type="term" value="C:endoplasmic reticulum"/>
    <property type="evidence" value="ECO:0007669"/>
    <property type="project" value="TreeGrafter"/>
</dbReference>
<dbReference type="InterPro" id="IPR001012">
    <property type="entry name" value="UBX_dom"/>
</dbReference>
<dbReference type="AlphaFoldDB" id="D2VXP8"/>
<dbReference type="Gene3D" id="3.40.30.10">
    <property type="entry name" value="Glutaredoxin"/>
    <property type="match status" value="1"/>
</dbReference>
<dbReference type="Pfam" id="PF00789">
    <property type="entry name" value="UBX"/>
    <property type="match status" value="1"/>
</dbReference>
<dbReference type="KEGG" id="ngr:NAEGRDRAFT_73825"/>
<keyword evidence="1" id="KW-0175">Coiled coil</keyword>
<dbReference type="GeneID" id="8858208"/>
<dbReference type="SUPFAM" id="SSF54236">
    <property type="entry name" value="Ubiquitin-like"/>
    <property type="match status" value="1"/>
</dbReference>
<dbReference type="RefSeq" id="XP_002671120.1">
    <property type="nucleotide sequence ID" value="XM_002671074.1"/>
</dbReference>
<accession>D2VXP8</accession>
<name>D2VXP8_NAEGR</name>
<dbReference type="eggNOG" id="KOG1363">
    <property type="taxonomic scope" value="Eukaryota"/>
</dbReference>
<dbReference type="SUPFAM" id="SSF52833">
    <property type="entry name" value="Thioredoxin-like"/>
    <property type="match status" value="1"/>
</dbReference>
<evidence type="ECO:0000313" key="4">
    <source>
        <dbReference type="Proteomes" id="UP000006671"/>
    </source>
</evidence>
<evidence type="ECO:0000259" key="2">
    <source>
        <dbReference type="PROSITE" id="PS50033"/>
    </source>
</evidence>
<evidence type="ECO:0000313" key="3">
    <source>
        <dbReference type="EMBL" id="EFC38376.1"/>
    </source>
</evidence>
<dbReference type="GO" id="GO:0036503">
    <property type="term" value="P:ERAD pathway"/>
    <property type="evidence" value="ECO:0007669"/>
    <property type="project" value="TreeGrafter"/>
</dbReference>
<dbReference type="EMBL" id="GG738908">
    <property type="protein sequence ID" value="EFC38376.1"/>
    <property type="molecule type" value="Genomic_DNA"/>
</dbReference>
<dbReference type="PANTHER" id="PTHR23322:SF1">
    <property type="entry name" value="FAS-ASSOCIATED FACTOR 2"/>
    <property type="match status" value="1"/>
</dbReference>
<protein>
    <submittedName>
        <fullName evidence="3">Predicted protein</fullName>
    </submittedName>
</protein>
<organism evidence="4">
    <name type="scientific">Naegleria gruberi</name>
    <name type="common">Amoeba</name>
    <dbReference type="NCBI Taxonomy" id="5762"/>
    <lineage>
        <taxon>Eukaryota</taxon>
        <taxon>Discoba</taxon>
        <taxon>Heterolobosea</taxon>
        <taxon>Tetramitia</taxon>
        <taxon>Eutetramitia</taxon>
        <taxon>Vahlkampfiidae</taxon>
        <taxon>Naegleria</taxon>
    </lineage>
</organism>
<dbReference type="STRING" id="5762.D2VXP8"/>
<dbReference type="InterPro" id="IPR006577">
    <property type="entry name" value="UAS"/>
</dbReference>
<dbReference type="OMA" id="FCKNNDQ"/>
<dbReference type="FunCoup" id="D2VXP8">
    <property type="interactions" value="696"/>
</dbReference>
<dbReference type="GO" id="GO:0043130">
    <property type="term" value="F:ubiquitin binding"/>
    <property type="evidence" value="ECO:0007669"/>
    <property type="project" value="TreeGrafter"/>
</dbReference>